<evidence type="ECO:0000313" key="3">
    <source>
        <dbReference type="Proteomes" id="UP000737113"/>
    </source>
</evidence>
<dbReference type="SUPFAM" id="SSF52833">
    <property type="entry name" value="Thioredoxin-like"/>
    <property type="match status" value="1"/>
</dbReference>
<dbReference type="PANTHER" id="PTHR36057:SF1">
    <property type="entry name" value="LIPOPROTEIN LIPID ATTACHMENT SITE-LIKE PROTEIN, PUTATIVE (DUF1223)-RELATED"/>
    <property type="match status" value="1"/>
</dbReference>
<organism evidence="2 3">
    <name type="scientific">Shewanella salipaludis</name>
    <dbReference type="NCBI Taxonomy" id="2723052"/>
    <lineage>
        <taxon>Bacteria</taxon>
        <taxon>Pseudomonadati</taxon>
        <taxon>Pseudomonadota</taxon>
        <taxon>Gammaproteobacteria</taxon>
        <taxon>Alteromonadales</taxon>
        <taxon>Shewanellaceae</taxon>
        <taxon>Shewanella</taxon>
    </lineage>
</organism>
<gene>
    <name evidence="2" type="ORF">HC757_08060</name>
</gene>
<keyword evidence="1" id="KW-0732">Signal</keyword>
<sequence>MKPLSPLIFCLLCTAPLAQSLHSFDKLSQDVRPHVIELFTSQGCSSCPPAEAWLNAFGAEPDLWRHYFPLAFHVTYWDYLGWQDPFGNRAFSRRQYEHLERLHSRQVYTPQFVIDGREWRGWFGGDRALPRARGEKVGRLRLSIDGDELRASFTPTPTATLDSTHGPEYSLQLALVGSGFITRVERGENSHKRLQQDFIVLSYTRLAPAAGGNRFHARLQPELFAIPKIAAAGRLAWVAWIEADGRPLQAVADWLE</sequence>
<dbReference type="EMBL" id="JAAXYH010000004">
    <property type="protein sequence ID" value="NMH65126.1"/>
    <property type="molecule type" value="Genomic_DNA"/>
</dbReference>
<name>A0A972FSW9_9GAMM</name>
<feature type="signal peptide" evidence="1">
    <location>
        <begin position="1"/>
        <end position="18"/>
    </location>
</feature>
<keyword evidence="3" id="KW-1185">Reference proteome</keyword>
<reference evidence="2" key="1">
    <citation type="submission" date="2020-04" db="EMBL/GenBank/DDBJ databases">
        <title>Description of Shewanella salipaludis sp. nov., isolated from a salt marsh.</title>
        <authorList>
            <person name="Park S."/>
            <person name="Yoon J.-H."/>
        </authorList>
    </citation>
    <scope>NUCLEOTIDE SEQUENCE</scope>
    <source>
        <strain evidence="2">SHSM-M6</strain>
    </source>
</reference>
<dbReference type="Pfam" id="PF06764">
    <property type="entry name" value="DUF1223"/>
    <property type="match status" value="1"/>
</dbReference>
<dbReference type="InterPro" id="IPR010634">
    <property type="entry name" value="DUF1223"/>
</dbReference>
<dbReference type="PANTHER" id="PTHR36057">
    <property type="match status" value="1"/>
</dbReference>
<dbReference type="Proteomes" id="UP000737113">
    <property type="component" value="Unassembled WGS sequence"/>
</dbReference>
<evidence type="ECO:0000256" key="1">
    <source>
        <dbReference type="SAM" id="SignalP"/>
    </source>
</evidence>
<feature type="chain" id="PRO_5037984119" evidence="1">
    <location>
        <begin position="19"/>
        <end position="256"/>
    </location>
</feature>
<evidence type="ECO:0000313" key="2">
    <source>
        <dbReference type="EMBL" id="NMH65126.1"/>
    </source>
</evidence>
<accession>A0A972FSW9</accession>
<dbReference type="InterPro" id="IPR036249">
    <property type="entry name" value="Thioredoxin-like_sf"/>
</dbReference>
<proteinExistence type="predicted"/>
<dbReference type="AlphaFoldDB" id="A0A972FSW9"/>
<protein>
    <submittedName>
        <fullName evidence="2">DUF1223 domain-containing protein</fullName>
    </submittedName>
</protein>
<comment type="caution">
    <text evidence="2">The sequence shown here is derived from an EMBL/GenBank/DDBJ whole genome shotgun (WGS) entry which is preliminary data.</text>
</comment>